<evidence type="ECO:0000259" key="9">
    <source>
        <dbReference type="SMART" id="SM00382"/>
    </source>
</evidence>
<evidence type="ECO:0000256" key="4">
    <source>
        <dbReference type="ARBA" id="ARBA00022763"/>
    </source>
</evidence>
<feature type="compositionally biased region" description="Acidic residues" evidence="8">
    <location>
        <begin position="652"/>
        <end position="664"/>
    </location>
</feature>
<feature type="compositionally biased region" description="Polar residues" evidence="8">
    <location>
        <begin position="638"/>
        <end position="648"/>
    </location>
</feature>
<dbReference type="InterPro" id="IPR003593">
    <property type="entry name" value="AAA+_ATPase"/>
</dbReference>
<dbReference type="SMART" id="SM00382">
    <property type="entry name" value="AAA"/>
    <property type="match status" value="1"/>
</dbReference>
<dbReference type="InterPro" id="IPR027417">
    <property type="entry name" value="P-loop_NTPase"/>
</dbReference>
<dbReference type="GO" id="GO:0003682">
    <property type="term" value="F:chromatin binding"/>
    <property type="evidence" value="ECO:0007669"/>
    <property type="project" value="TreeGrafter"/>
</dbReference>
<keyword evidence="5" id="KW-0067">ATP-binding</keyword>
<accession>A0A3B3E106</accession>
<dbReference type="GO" id="GO:0000077">
    <property type="term" value="P:DNA damage checkpoint signaling"/>
    <property type="evidence" value="ECO:0007669"/>
    <property type="project" value="TreeGrafter"/>
</dbReference>
<dbReference type="GO" id="GO:0005524">
    <property type="term" value="F:ATP binding"/>
    <property type="evidence" value="ECO:0007669"/>
    <property type="project" value="UniProtKB-KW"/>
</dbReference>
<feature type="domain" description="AAA+ ATPase" evidence="9">
    <location>
        <begin position="143"/>
        <end position="293"/>
    </location>
</feature>
<dbReference type="GeneTree" id="ENSGT00440000039046"/>
<dbReference type="STRING" id="30732.ENSOMEP00000036038"/>
<evidence type="ECO:0000256" key="1">
    <source>
        <dbReference type="ARBA" id="ARBA00004123"/>
    </source>
</evidence>
<keyword evidence="4" id="KW-0227">DNA damage</keyword>
<dbReference type="FunFam" id="3.40.50.300:FF:001661">
    <property type="entry name" value="RAD17 checkpoint clamp loader component"/>
    <property type="match status" value="1"/>
</dbReference>
<dbReference type="GO" id="GO:0006281">
    <property type="term" value="P:DNA repair"/>
    <property type="evidence" value="ECO:0007669"/>
    <property type="project" value="InterPro"/>
</dbReference>
<evidence type="ECO:0000256" key="3">
    <source>
        <dbReference type="ARBA" id="ARBA00022741"/>
    </source>
</evidence>
<dbReference type="GO" id="GO:0005634">
    <property type="term" value="C:nucleus"/>
    <property type="evidence" value="ECO:0007669"/>
    <property type="project" value="UniProtKB-SubCell"/>
</dbReference>
<keyword evidence="11" id="KW-1185">Reference proteome</keyword>
<sequence>MDEHLTFPPVIDMYLLHAELTTLQGLTEAHFPVKEASLVSEAGGLLEHLTHWSALREVKRWVEPSFIELSGGSFDPLFQSKADTKRPRKRKGATFNSPRLECGRGAQDESWVDRYSPQSLAELAVHKKKVEEVQTWMNAHRSKGGILILTGPSGSGKTATVRVLCQELGFKVQEWTNPSNVEPYSSWQTADWRIDGLSYTSQVTQFREFLLRAYKYSCLNMAGDGGAADSKLILVEDFPNQFYREPSSLHELLRRFVRVARCPLVFVVSESVSGDGSVRSLFPREIQEELHISCISFNPVAPTSMMKVLGSISAQEAVKSGGRTSVPVQAELEALCSGSAGDVRSAINSLQFFCLLGSSVNSGVSRTKKDRPAPGRRGGSRSNQKTKKTKPVKDQEEEQAIGGKDAALFLFRALGKILHCKRGGHEAVPSPALPPHLLHHFREDLLVEPEAVVERSHVSAEMFNLYLHQNYLDFFSEVEDVERASEYLSDADLLTADWTNRIIMRDYSSSVAVRGILHSHSHQVSVGFRPLHKPDWLRVSTKHRENCLTARHLFRDFCLPAACLQVELLPYLAKLTNPMRNHTQITFIQEVGQMPLRKHPSRLKLETLTDKETAPEEEDEKEDGGLEEGQDQTEEALTASQPKPTTSRALLEDEEVTIEEYSSD</sequence>
<keyword evidence="6" id="KW-0539">Nucleus</keyword>
<evidence type="ECO:0000256" key="8">
    <source>
        <dbReference type="SAM" id="MobiDB-lite"/>
    </source>
</evidence>
<feature type="compositionally biased region" description="Basic and acidic residues" evidence="8">
    <location>
        <begin position="603"/>
        <end position="614"/>
    </location>
</feature>
<dbReference type="Ensembl" id="ENSOMET00000031417.1">
    <property type="protein sequence ID" value="ENSOMEP00000036038.1"/>
    <property type="gene ID" value="ENSOMEG00000023608.1"/>
</dbReference>
<keyword evidence="7" id="KW-0131">Cell cycle</keyword>
<name>A0A3B3E106_ORYME</name>
<keyword evidence="3" id="KW-0547">Nucleotide-binding</keyword>
<protein>
    <submittedName>
        <fullName evidence="10">RAD17 checkpoint clamp loader component</fullName>
    </submittedName>
</protein>
<proteinExistence type="inferred from homology"/>
<dbReference type="Gene3D" id="3.40.50.300">
    <property type="entry name" value="P-loop containing nucleotide triphosphate hydrolases"/>
    <property type="match status" value="1"/>
</dbReference>
<evidence type="ECO:0000256" key="5">
    <source>
        <dbReference type="ARBA" id="ARBA00022840"/>
    </source>
</evidence>
<evidence type="ECO:0000313" key="11">
    <source>
        <dbReference type="Proteomes" id="UP000261560"/>
    </source>
</evidence>
<comment type="subcellular location">
    <subcellularLocation>
        <location evidence="1">Nucleus</location>
    </subcellularLocation>
</comment>
<dbReference type="Pfam" id="PF03215">
    <property type="entry name" value="Rad17"/>
    <property type="match status" value="1"/>
</dbReference>
<dbReference type="Proteomes" id="UP000261560">
    <property type="component" value="Unplaced"/>
</dbReference>
<evidence type="ECO:0000256" key="2">
    <source>
        <dbReference type="ARBA" id="ARBA00006168"/>
    </source>
</evidence>
<dbReference type="GO" id="GO:0003689">
    <property type="term" value="F:DNA clamp loader activity"/>
    <property type="evidence" value="ECO:0007669"/>
    <property type="project" value="TreeGrafter"/>
</dbReference>
<dbReference type="AlphaFoldDB" id="A0A3B3E106"/>
<feature type="compositionally biased region" description="Acidic residues" evidence="8">
    <location>
        <begin position="615"/>
        <end position="634"/>
    </location>
</feature>
<organism evidence="10 11">
    <name type="scientific">Oryzias melastigma</name>
    <name type="common">Marine medaka</name>
    <dbReference type="NCBI Taxonomy" id="30732"/>
    <lineage>
        <taxon>Eukaryota</taxon>
        <taxon>Metazoa</taxon>
        <taxon>Chordata</taxon>
        <taxon>Craniata</taxon>
        <taxon>Vertebrata</taxon>
        <taxon>Euteleostomi</taxon>
        <taxon>Actinopterygii</taxon>
        <taxon>Neopterygii</taxon>
        <taxon>Teleostei</taxon>
        <taxon>Neoteleostei</taxon>
        <taxon>Acanthomorphata</taxon>
        <taxon>Ovalentaria</taxon>
        <taxon>Atherinomorphae</taxon>
        <taxon>Beloniformes</taxon>
        <taxon>Adrianichthyidae</taxon>
        <taxon>Oryziinae</taxon>
        <taxon>Oryzias</taxon>
    </lineage>
</organism>
<dbReference type="InterPro" id="IPR004582">
    <property type="entry name" value="Checkpoint_prot_Rad17_Rad24"/>
</dbReference>
<reference evidence="10" key="2">
    <citation type="submission" date="2025-09" db="UniProtKB">
        <authorList>
            <consortium name="Ensembl"/>
        </authorList>
    </citation>
    <scope>IDENTIFICATION</scope>
</reference>
<dbReference type="PANTHER" id="PTHR12172:SF0">
    <property type="entry name" value="CELL CYCLE CHECKPOINT PROTEIN RAD17"/>
    <property type="match status" value="1"/>
</dbReference>
<dbReference type="PANTHER" id="PTHR12172">
    <property type="entry name" value="CELL CYCLE CHECKPOINT PROTEIN RAD17"/>
    <property type="match status" value="1"/>
</dbReference>
<dbReference type="PaxDb" id="30732-ENSOMEP00000036038"/>
<feature type="region of interest" description="Disordered" evidence="8">
    <location>
        <begin position="362"/>
        <end position="399"/>
    </location>
</feature>
<dbReference type="GO" id="GO:0033314">
    <property type="term" value="P:mitotic DNA replication checkpoint signaling"/>
    <property type="evidence" value="ECO:0007669"/>
    <property type="project" value="TreeGrafter"/>
</dbReference>
<evidence type="ECO:0000256" key="7">
    <source>
        <dbReference type="ARBA" id="ARBA00023306"/>
    </source>
</evidence>
<reference evidence="10" key="1">
    <citation type="submission" date="2025-08" db="UniProtKB">
        <authorList>
            <consortium name="Ensembl"/>
        </authorList>
    </citation>
    <scope>IDENTIFICATION</scope>
</reference>
<dbReference type="SUPFAM" id="SSF52540">
    <property type="entry name" value="P-loop containing nucleoside triphosphate hydrolases"/>
    <property type="match status" value="1"/>
</dbReference>
<evidence type="ECO:0000313" key="10">
    <source>
        <dbReference type="Ensembl" id="ENSOMEP00000036038.1"/>
    </source>
</evidence>
<comment type="similarity">
    <text evidence="2">Belongs to the rad17/RAD24 family.</text>
</comment>
<feature type="region of interest" description="Disordered" evidence="8">
    <location>
        <begin position="598"/>
        <end position="664"/>
    </location>
</feature>
<evidence type="ECO:0000256" key="6">
    <source>
        <dbReference type="ARBA" id="ARBA00023242"/>
    </source>
</evidence>